<reference evidence="4 5" key="1">
    <citation type="submission" date="2016-06" db="EMBL/GenBank/DDBJ databases">
        <authorList>
            <person name="Kjaerup R.B."/>
            <person name="Dalgaard T.S."/>
            <person name="Juul-Madsen H.R."/>
        </authorList>
    </citation>
    <scope>NUCLEOTIDE SEQUENCE [LARGE SCALE GENOMIC DNA]</scope>
    <source>
        <strain evidence="4 5">DSM 43913</strain>
    </source>
</reference>
<dbReference type="InterPro" id="IPR001254">
    <property type="entry name" value="Trypsin_dom"/>
</dbReference>
<feature type="domain" description="Peptidase S1" evidence="3">
    <location>
        <begin position="300"/>
        <end position="506"/>
    </location>
</feature>
<dbReference type="PROSITE" id="PS00135">
    <property type="entry name" value="TRYPSIN_SER"/>
    <property type="match status" value="1"/>
</dbReference>
<dbReference type="Gene3D" id="2.40.10.10">
    <property type="entry name" value="Trypsin-like serine proteases"/>
    <property type="match status" value="2"/>
</dbReference>
<evidence type="ECO:0000313" key="5">
    <source>
        <dbReference type="Proteomes" id="UP000198251"/>
    </source>
</evidence>
<dbReference type="Proteomes" id="UP000198251">
    <property type="component" value="Chromosome I"/>
</dbReference>
<dbReference type="InterPro" id="IPR043504">
    <property type="entry name" value="Peptidase_S1_PA_chymotrypsin"/>
</dbReference>
<dbReference type="InterPro" id="IPR035070">
    <property type="entry name" value="Streptogrisin_prodomain"/>
</dbReference>
<protein>
    <submittedName>
        <fullName evidence="4">Streptogrisin C</fullName>
    </submittedName>
</protein>
<evidence type="ECO:0000259" key="3">
    <source>
        <dbReference type="Pfam" id="PF00089"/>
    </source>
</evidence>
<dbReference type="InterPro" id="IPR018114">
    <property type="entry name" value="TRYPSIN_HIS"/>
</dbReference>
<evidence type="ECO:0000313" key="4">
    <source>
        <dbReference type="EMBL" id="SCG14262.1"/>
    </source>
</evidence>
<dbReference type="AlphaFoldDB" id="A0A1C5G3T4"/>
<organism evidence="4 5">
    <name type="scientific">Micromonospora echinofusca</name>
    <dbReference type="NCBI Taxonomy" id="47858"/>
    <lineage>
        <taxon>Bacteria</taxon>
        <taxon>Bacillati</taxon>
        <taxon>Actinomycetota</taxon>
        <taxon>Actinomycetes</taxon>
        <taxon>Micromonosporales</taxon>
        <taxon>Micromonosporaceae</taxon>
        <taxon>Micromonospora</taxon>
    </lineage>
</organism>
<dbReference type="InterPro" id="IPR009003">
    <property type="entry name" value="Peptidase_S1_PA"/>
</dbReference>
<feature type="signal peptide" evidence="2">
    <location>
        <begin position="1"/>
        <end position="22"/>
    </location>
</feature>
<dbReference type="Pfam" id="PF00089">
    <property type="entry name" value="Trypsin"/>
    <property type="match status" value="1"/>
</dbReference>
<keyword evidence="2" id="KW-0732">Signal</keyword>
<dbReference type="InterPro" id="IPR033116">
    <property type="entry name" value="TRYPSIN_SER"/>
</dbReference>
<proteinExistence type="predicted"/>
<name>A0A1C5G3T4_MICEH</name>
<dbReference type="GO" id="GO:0006508">
    <property type="term" value="P:proteolysis"/>
    <property type="evidence" value="ECO:0007669"/>
    <property type="project" value="InterPro"/>
</dbReference>
<dbReference type="RefSeq" id="WP_088998482.1">
    <property type="nucleotide sequence ID" value="NZ_JBFAAC010000004.1"/>
</dbReference>
<dbReference type="SUPFAM" id="SSF50494">
    <property type="entry name" value="Trypsin-like serine proteases"/>
    <property type="match status" value="1"/>
</dbReference>
<gene>
    <name evidence="4" type="ORF">GA0070610_0462</name>
</gene>
<evidence type="ECO:0000256" key="1">
    <source>
        <dbReference type="SAM" id="MobiDB-lite"/>
    </source>
</evidence>
<dbReference type="PROSITE" id="PS00134">
    <property type="entry name" value="TRYPSIN_HIS"/>
    <property type="match status" value="1"/>
</dbReference>
<keyword evidence="5" id="KW-1185">Reference proteome</keyword>
<accession>A0A1C5G3T4</accession>
<feature type="chain" id="PRO_5008716351" evidence="2">
    <location>
        <begin position="23"/>
        <end position="535"/>
    </location>
</feature>
<dbReference type="Gene3D" id="3.30.300.50">
    <property type="match status" value="1"/>
</dbReference>
<feature type="compositionally biased region" description="Low complexity" evidence="1">
    <location>
        <begin position="45"/>
        <end position="65"/>
    </location>
</feature>
<dbReference type="EMBL" id="LT607733">
    <property type="protein sequence ID" value="SCG14262.1"/>
    <property type="molecule type" value="Genomic_DNA"/>
</dbReference>
<evidence type="ECO:0000256" key="2">
    <source>
        <dbReference type="SAM" id="SignalP"/>
    </source>
</evidence>
<sequence>MRFGRRVTVAGMVTACALGAAAVAGMPFGDAGRTPATLTAGETLASPGDAAAPAGAPVPADSAPVRADSGPGSRPRGGATPGAAVTLRARPAAEVAAGSPASVSYLRDRYRVDADEAARRLALQELSAPLAARLATEFPAAYGGMWLDQAAGGVLTVAATGVEPVRAALAGMPDAARVRVVPVRHPLRQLTEAATRLATTLDATAGADVLVDERANEVVVLTGDRIAADDPRLAGALRAAGVPARAQARIAESAVRKACDPRDCAQAPMRGGIRLDVPRDDGTVGGCTTGFNVVAGLRDPYVLTAGHCVVGGRHQLVDRTWHQFLGPKVPVTVESSRPGLAENAYPYDYAIMPYQAGALGLWAYPAGATQVPSLVNYWCVPDSTGCATRGSRDVAITGHVPWSAIQPGWVVCATGAAYTPKDGEQHVDSGAGAGYVPGTRCGEIIGKTSGGIDVRICARPGDSGGPLFTEADGKALGILSHGDPGQGPCTNPNERNSYAPVSTILDRANARTYGGLRIRLATSGPLPPLTRPVIR</sequence>
<dbReference type="GO" id="GO:0004252">
    <property type="term" value="F:serine-type endopeptidase activity"/>
    <property type="evidence" value="ECO:0007669"/>
    <property type="project" value="InterPro"/>
</dbReference>
<dbReference type="GeneID" id="95800361"/>
<feature type="region of interest" description="Disordered" evidence="1">
    <location>
        <begin position="39"/>
        <end position="82"/>
    </location>
</feature>